<evidence type="ECO:0000256" key="3">
    <source>
        <dbReference type="SAM" id="Phobius"/>
    </source>
</evidence>
<dbReference type="HOGENOM" id="CLU_017692_1_2_10"/>
<dbReference type="GO" id="GO:0006508">
    <property type="term" value="P:proteolysis"/>
    <property type="evidence" value="ECO:0007669"/>
    <property type="project" value="InterPro"/>
</dbReference>
<accession>E4RUU2</accession>
<comment type="similarity">
    <text evidence="1">Belongs to the peptidase S13 family.</text>
</comment>
<dbReference type="Gene3D" id="3.40.710.10">
    <property type="entry name" value="DD-peptidase/beta-lactamase superfamily"/>
    <property type="match status" value="2"/>
</dbReference>
<keyword evidence="4" id="KW-0645">Protease</keyword>
<dbReference type="PANTHER" id="PTHR30023">
    <property type="entry name" value="D-ALANYL-D-ALANINE CARBOXYPEPTIDASE"/>
    <property type="match status" value="1"/>
</dbReference>
<keyword evidence="3" id="KW-0472">Membrane</keyword>
<dbReference type="InterPro" id="IPR012338">
    <property type="entry name" value="Beta-lactam/transpept-like"/>
</dbReference>
<dbReference type="NCBIfam" id="TIGR00666">
    <property type="entry name" value="PBP4"/>
    <property type="match status" value="1"/>
</dbReference>
<evidence type="ECO:0000313" key="4">
    <source>
        <dbReference type="EMBL" id="ADQ16093.1"/>
    </source>
</evidence>
<dbReference type="AlphaFoldDB" id="E4RUU2"/>
<keyword evidence="4" id="KW-0121">Carboxypeptidase</keyword>
<gene>
    <name evidence="4" type="ordered locus">Lbys_0309</name>
</gene>
<evidence type="ECO:0000256" key="1">
    <source>
        <dbReference type="ARBA" id="ARBA00006096"/>
    </source>
</evidence>
<reference key="1">
    <citation type="submission" date="2010-11" db="EMBL/GenBank/DDBJ databases">
        <title>The complete genome of Leadbetterella byssophila DSM 17132.</title>
        <authorList>
            <consortium name="US DOE Joint Genome Institute (JGI-PGF)"/>
            <person name="Lucas S."/>
            <person name="Copeland A."/>
            <person name="Lapidus A."/>
            <person name="Glavina del Rio T."/>
            <person name="Dalin E."/>
            <person name="Tice H."/>
            <person name="Bruce D."/>
            <person name="Goodwin L."/>
            <person name="Pitluck S."/>
            <person name="Kyrpides N."/>
            <person name="Mavromatis K."/>
            <person name="Ivanova N."/>
            <person name="Teshima H."/>
            <person name="Brettin T."/>
            <person name="Detter J.C."/>
            <person name="Han C."/>
            <person name="Tapia R."/>
            <person name="Land M."/>
            <person name="Hauser L."/>
            <person name="Markowitz V."/>
            <person name="Cheng J.-F."/>
            <person name="Hugenholtz P."/>
            <person name="Woyke T."/>
            <person name="Wu D."/>
            <person name="Tindall B."/>
            <person name="Pomrenke H.G."/>
            <person name="Brambilla E."/>
            <person name="Klenk H.-P."/>
            <person name="Eisen J.A."/>
        </authorList>
    </citation>
    <scope>NUCLEOTIDE SEQUENCE [LARGE SCALE GENOMIC DNA]</scope>
    <source>
        <strain>DSM 17132</strain>
    </source>
</reference>
<keyword evidence="5" id="KW-1185">Reference proteome</keyword>
<keyword evidence="3" id="KW-1133">Transmembrane helix</keyword>
<dbReference type="EC" id="3.4.16.4" evidence="4"/>
<dbReference type="GO" id="GO:0009002">
    <property type="term" value="F:serine-type D-Ala-D-Ala carboxypeptidase activity"/>
    <property type="evidence" value="ECO:0007669"/>
    <property type="project" value="UniProtKB-EC"/>
</dbReference>
<protein>
    <submittedName>
        <fullName evidence="4">D-alanyl-D-alaninecarboxypeptidase/D-alanyl-D-al anine-endopeptidase</fullName>
        <ecNumber evidence="4">3.4.16.4</ecNumber>
    </submittedName>
</protein>
<dbReference type="KEGG" id="lby:Lbys_0309"/>
<keyword evidence="3" id="KW-0812">Transmembrane</keyword>
<dbReference type="Pfam" id="PF02113">
    <property type="entry name" value="Peptidase_S13"/>
    <property type="match status" value="1"/>
</dbReference>
<proteinExistence type="inferred from homology"/>
<evidence type="ECO:0000256" key="2">
    <source>
        <dbReference type="ARBA" id="ARBA00022801"/>
    </source>
</evidence>
<organism evidence="4 5">
    <name type="scientific">Leadbetterella byssophila (strain DSM 17132 / JCM 16389 / KACC 11308 / NBRC 106382 / 4M15)</name>
    <dbReference type="NCBI Taxonomy" id="649349"/>
    <lineage>
        <taxon>Bacteria</taxon>
        <taxon>Pseudomonadati</taxon>
        <taxon>Bacteroidota</taxon>
        <taxon>Cytophagia</taxon>
        <taxon>Cytophagales</taxon>
        <taxon>Leadbetterellaceae</taxon>
        <taxon>Leadbetterella</taxon>
    </lineage>
</organism>
<evidence type="ECO:0000313" key="5">
    <source>
        <dbReference type="Proteomes" id="UP000007435"/>
    </source>
</evidence>
<keyword evidence="2 4" id="KW-0378">Hydrolase</keyword>
<name>E4RUU2_LEAB4</name>
<dbReference type="PANTHER" id="PTHR30023:SF0">
    <property type="entry name" value="PENICILLIN-SENSITIVE CARBOXYPEPTIDASE A"/>
    <property type="match status" value="1"/>
</dbReference>
<dbReference type="Gene3D" id="3.50.80.20">
    <property type="entry name" value="D-Ala-D-Ala carboxypeptidase C, peptidase S13"/>
    <property type="match status" value="1"/>
</dbReference>
<dbReference type="PRINTS" id="PR00922">
    <property type="entry name" value="DADACBPTASE3"/>
</dbReference>
<dbReference type="STRING" id="649349.Lbys_0309"/>
<dbReference type="GO" id="GO:0000270">
    <property type="term" value="P:peptidoglycan metabolic process"/>
    <property type="evidence" value="ECO:0007669"/>
    <property type="project" value="TreeGrafter"/>
</dbReference>
<dbReference type="OrthoDB" id="9802627at2"/>
<dbReference type="Proteomes" id="UP000007435">
    <property type="component" value="Chromosome"/>
</dbReference>
<dbReference type="SUPFAM" id="SSF56601">
    <property type="entry name" value="beta-lactamase/transpeptidase-like"/>
    <property type="match status" value="1"/>
</dbReference>
<dbReference type="eggNOG" id="COG2027">
    <property type="taxonomic scope" value="Bacteria"/>
</dbReference>
<dbReference type="EMBL" id="CP002305">
    <property type="protein sequence ID" value="ADQ16093.1"/>
    <property type="molecule type" value="Genomic_DNA"/>
</dbReference>
<feature type="transmembrane region" description="Helical" evidence="3">
    <location>
        <begin position="7"/>
        <end position="27"/>
    </location>
</feature>
<reference evidence="4 5" key="2">
    <citation type="journal article" date="2011" name="Stand. Genomic Sci.">
        <title>Complete genome sequence of Leadbetterella byssophila type strain (4M15).</title>
        <authorList>
            <person name="Abt B."/>
            <person name="Teshima H."/>
            <person name="Lucas S."/>
            <person name="Lapidus A."/>
            <person name="Del Rio T.G."/>
            <person name="Nolan M."/>
            <person name="Tice H."/>
            <person name="Cheng J.F."/>
            <person name="Pitluck S."/>
            <person name="Liolios K."/>
            <person name="Pagani I."/>
            <person name="Ivanova N."/>
            <person name="Mavromatis K."/>
            <person name="Pati A."/>
            <person name="Tapia R."/>
            <person name="Han C."/>
            <person name="Goodwin L."/>
            <person name="Chen A."/>
            <person name="Palaniappan K."/>
            <person name="Land M."/>
            <person name="Hauser L."/>
            <person name="Chang Y.J."/>
            <person name="Jeffries C.D."/>
            <person name="Rohde M."/>
            <person name="Goker M."/>
            <person name="Tindall B.J."/>
            <person name="Detter J.C."/>
            <person name="Woyke T."/>
            <person name="Bristow J."/>
            <person name="Eisen J.A."/>
            <person name="Markowitz V."/>
            <person name="Hugenholtz P."/>
            <person name="Klenk H.P."/>
            <person name="Kyrpides N.C."/>
        </authorList>
    </citation>
    <scope>NUCLEOTIDE SEQUENCE [LARGE SCALE GENOMIC DNA]</scope>
    <source>
        <strain evidence="5">DSM 17132 / JCM 16389 / KACC 11308 / NBRC 106382 / 4M15</strain>
    </source>
</reference>
<dbReference type="InterPro" id="IPR000667">
    <property type="entry name" value="Peptidase_S13"/>
</dbReference>
<sequence length="473" mass="52116">MKYKDTILAGIFVNILMKLICFILLQLNVFSSGINKHIQSFRSAKGQEGIQVSVSIRSLNSGEQVYAHASEINLPPASTLKLVTTATALEYLGPTYKFETMIYSNGRVSSGKILGDLLIEGIGDPSLGSNRFKNNPFEQVLQSLKDNEIQTIEGQIRVLNNDTARFPLGWLVGDIGNYYGAFASPFNFHENLYTVYFNGGTKIGEPAGIASIKPFDPAWKIKNHVTTGPAGSGDQVNILNLPFSNEILMIGSVPLNAKNFAIKGAIPNVNKIFTDSLSSYLRQNGISVNNKIYPENLQNEELGSILSPDVFEISKETNFRSVNIFADGLANFMWDAEAPDYDTFLKDFWKEKGVDLSTHRFIDGSGLSPMNTLSTQNLSLILFKMKDQNRFLQTIPIAGKEGTVSSVAVNTGGKISMKSGSISGCRNYAGYFTSNLGKKYAFSIFVNGFHSDHSKAVRTFLEEFFVKMIAIKE</sequence>